<comment type="caution">
    <text evidence="7">The sequence shown here is derived from an EMBL/GenBank/DDBJ whole genome shotgun (WGS) entry which is preliminary data.</text>
</comment>
<dbReference type="Proteomes" id="UP001248067">
    <property type="component" value="Unassembled WGS sequence"/>
</dbReference>
<evidence type="ECO:0000313" key="10">
    <source>
        <dbReference type="Proteomes" id="UP001248067"/>
    </source>
</evidence>
<dbReference type="AlphaFoldDB" id="A0A132E687"/>
<feature type="transmembrane region" description="Helical" evidence="6">
    <location>
        <begin position="128"/>
        <end position="153"/>
    </location>
</feature>
<evidence type="ECO:0000256" key="2">
    <source>
        <dbReference type="ARBA" id="ARBA00022475"/>
    </source>
</evidence>
<evidence type="ECO:0000256" key="5">
    <source>
        <dbReference type="ARBA" id="ARBA00023136"/>
    </source>
</evidence>
<evidence type="ECO:0000256" key="6">
    <source>
        <dbReference type="SAM" id="Phobius"/>
    </source>
</evidence>
<feature type="transmembrane region" description="Helical" evidence="6">
    <location>
        <begin position="159"/>
        <end position="179"/>
    </location>
</feature>
<name>A0A132E687_9BURK</name>
<evidence type="ECO:0000313" key="9">
    <source>
        <dbReference type="Proteomes" id="UP000062912"/>
    </source>
</evidence>
<dbReference type="Pfam" id="PF01810">
    <property type="entry name" value="LysE"/>
    <property type="match status" value="1"/>
</dbReference>
<evidence type="ECO:0000256" key="4">
    <source>
        <dbReference type="ARBA" id="ARBA00022989"/>
    </source>
</evidence>
<dbReference type="PANTHER" id="PTHR30086">
    <property type="entry name" value="ARGININE EXPORTER PROTEIN ARGO"/>
    <property type="match status" value="1"/>
</dbReference>
<dbReference type="EMBL" id="VJSY01000022">
    <property type="protein sequence ID" value="MDR8754809.1"/>
    <property type="molecule type" value="Genomic_DNA"/>
</dbReference>
<evidence type="ECO:0000313" key="7">
    <source>
        <dbReference type="EMBL" id="KWF17305.1"/>
    </source>
</evidence>
<reference evidence="7 9" key="1">
    <citation type="submission" date="2015-11" db="EMBL/GenBank/DDBJ databases">
        <title>Expanding the genomic diversity of Burkholderia species for the development of highly accurate diagnostics.</title>
        <authorList>
            <person name="Sahl J."/>
            <person name="Keim P."/>
            <person name="Wagner D."/>
        </authorList>
    </citation>
    <scope>NUCLEOTIDE SEQUENCE [LARGE SCALE GENOMIC DNA]</scope>
    <source>
        <strain evidence="7 9">MSMB368WGS</strain>
    </source>
</reference>
<dbReference type="EMBL" id="LPJR01000095">
    <property type="protein sequence ID" value="KWF17305.1"/>
    <property type="molecule type" value="Genomic_DNA"/>
</dbReference>
<keyword evidence="10" id="KW-1185">Reference proteome</keyword>
<keyword evidence="2" id="KW-1003">Cell membrane</keyword>
<evidence type="ECO:0000256" key="3">
    <source>
        <dbReference type="ARBA" id="ARBA00022692"/>
    </source>
</evidence>
<dbReference type="InterPro" id="IPR001123">
    <property type="entry name" value="LeuE-type"/>
</dbReference>
<proteinExistence type="predicted"/>
<keyword evidence="3 6" id="KW-0812">Transmembrane</keyword>
<evidence type="ECO:0000256" key="1">
    <source>
        <dbReference type="ARBA" id="ARBA00004651"/>
    </source>
</evidence>
<dbReference type="RefSeq" id="WP_060247221.1">
    <property type="nucleotide sequence ID" value="NZ_CADFDQ010000024.1"/>
</dbReference>
<dbReference type="Proteomes" id="UP000062912">
    <property type="component" value="Unassembled WGS sequence"/>
</dbReference>
<evidence type="ECO:0000313" key="8">
    <source>
        <dbReference type="EMBL" id="MDR8754809.1"/>
    </source>
</evidence>
<accession>A0A132E687</accession>
<reference evidence="8 10" key="2">
    <citation type="submission" date="2019-06" db="EMBL/GenBank/DDBJ databases">
        <title>Evolution of Burkholderia multivorans in the lungs of Cystic Fibrosis patients.</title>
        <authorList>
            <person name="Moreira L.M."/>
        </authorList>
    </citation>
    <scope>NUCLEOTIDE SEQUENCE [LARGE SCALE GENOMIC DNA]</scope>
    <source>
        <strain evidence="8 10">VC13239</strain>
    </source>
</reference>
<keyword evidence="5 6" id="KW-0472">Membrane</keyword>
<feature type="transmembrane region" description="Helical" evidence="6">
    <location>
        <begin position="6"/>
        <end position="28"/>
    </location>
</feature>
<dbReference type="GO" id="GO:0015171">
    <property type="term" value="F:amino acid transmembrane transporter activity"/>
    <property type="evidence" value="ECO:0007669"/>
    <property type="project" value="TreeGrafter"/>
</dbReference>
<sequence length="204" mass="20845">MVDSAAVATVFSVYVAGVVSPGPNFVAVAHRAASGTRADALALVGGVVTVNLFWASCAILGIGFVFALFPWLAMIVRVAGAGYLIWFGMRLLLSSGAVAAGAPDARSSGGRAAFLQGVATNLANPKSIAFFAAVFSSAAPAHVSSATFFAMLATVGVTAASWYGLVALVLSHAAIASAYRRAKRWADRVCGVLIVGLGIRQLIR</sequence>
<keyword evidence="4 6" id="KW-1133">Transmembrane helix</keyword>
<dbReference type="OrthoDB" id="9804822at2"/>
<dbReference type="GO" id="GO:0005886">
    <property type="term" value="C:plasma membrane"/>
    <property type="evidence" value="ECO:0007669"/>
    <property type="project" value="UniProtKB-SubCell"/>
</dbReference>
<feature type="transmembrane region" description="Helical" evidence="6">
    <location>
        <begin position="68"/>
        <end position="86"/>
    </location>
</feature>
<comment type="subcellular location">
    <subcellularLocation>
        <location evidence="1">Cell membrane</location>
        <topology evidence="1">Multi-pass membrane protein</topology>
    </subcellularLocation>
</comment>
<dbReference type="PANTHER" id="PTHR30086:SF19">
    <property type="entry name" value="THREONINE EFFLUX PROTEIN"/>
    <property type="match status" value="1"/>
</dbReference>
<protein>
    <submittedName>
        <fullName evidence="7">Amino acid transporter</fullName>
    </submittedName>
    <submittedName>
        <fullName evidence="8">Threonine efflux protein</fullName>
    </submittedName>
</protein>
<feature type="transmembrane region" description="Helical" evidence="6">
    <location>
        <begin position="40"/>
        <end position="62"/>
    </location>
</feature>
<gene>
    <name evidence="8" type="primary">rhtC_3</name>
    <name evidence="8" type="ORF">FEQ00_03233</name>
    <name evidence="7" type="ORF">WT56_33020</name>
</gene>
<organism evidence="7 9">
    <name type="scientific">Burkholderia pseudomultivorans</name>
    <dbReference type="NCBI Taxonomy" id="1207504"/>
    <lineage>
        <taxon>Bacteria</taxon>
        <taxon>Pseudomonadati</taxon>
        <taxon>Pseudomonadota</taxon>
        <taxon>Betaproteobacteria</taxon>
        <taxon>Burkholderiales</taxon>
        <taxon>Burkholderiaceae</taxon>
        <taxon>Burkholderia</taxon>
        <taxon>Burkholderia cepacia complex</taxon>
    </lineage>
</organism>